<dbReference type="Pfam" id="PF02817">
    <property type="entry name" value="E3_binding"/>
    <property type="match status" value="1"/>
</dbReference>
<dbReference type="FunFam" id="2.40.50.100:FF:000010">
    <property type="entry name" value="Acetyltransferase component of pyruvate dehydrogenase complex"/>
    <property type="match status" value="1"/>
</dbReference>
<dbReference type="InterPro" id="IPR001078">
    <property type="entry name" value="2-oxoacid_DH_actylTfrase"/>
</dbReference>
<comment type="subcellular location">
    <subcellularLocation>
        <location evidence="5">Mitochondrion</location>
    </subcellularLocation>
</comment>
<dbReference type="FunCoup" id="K3W988">
    <property type="interactions" value="73"/>
</dbReference>
<dbReference type="SUPFAM" id="SSF47005">
    <property type="entry name" value="Peripheral subunit-binding domain of 2-oxo acid dehydrogenase complex"/>
    <property type="match status" value="1"/>
</dbReference>
<organism evidence="8 9">
    <name type="scientific">Globisporangium ultimum (strain ATCC 200006 / CBS 805.95 / DAOM BR144)</name>
    <name type="common">Pythium ultimum</name>
    <dbReference type="NCBI Taxonomy" id="431595"/>
    <lineage>
        <taxon>Eukaryota</taxon>
        <taxon>Sar</taxon>
        <taxon>Stramenopiles</taxon>
        <taxon>Oomycota</taxon>
        <taxon>Peronosporomycetes</taxon>
        <taxon>Pythiales</taxon>
        <taxon>Pythiaceae</taxon>
        <taxon>Globisporangium</taxon>
    </lineage>
</organism>
<dbReference type="OMA" id="TMEFESF"/>
<reference evidence="9" key="2">
    <citation type="submission" date="2010-04" db="EMBL/GenBank/DDBJ databases">
        <authorList>
            <person name="Buell R."/>
            <person name="Hamilton J."/>
            <person name="Hostetler J."/>
        </authorList>
    </citation>
    <scope>NUCLEOTIDE SEQUENCE [LARGE SCALE GENOMIC DNA]</scope>
    <source>
        <strain evidence="9">DAOM:BR144</strain>
    </source>
</reference>
<accession>K3W988</accession>
<dbReference type="EMBL" id="GL376626">
    <property type="status" value="NOT_ANNOTATED_CDS"/>
    <property type="molecule type" value="Genomic_DNA"/>
</dbReference>
<dbReference type="SUPFAM" id="SSF52777">
    <property type="entry name" value="CoA-dependent acyltransferases"/>
    <property type="match status" value="1"/>
</dbReference>
<dbReference type="InterPro" id="IPR000089">
    <property type="entry name" value="Biotin_lipoyl"/>
</dbReference>
<dbReference type="HOGENOM" id="CLU_016733_10_2_1"/>
<feature type="domain" description="Peripheral subunit-binding (PSBD)" evidence="7">
    <location>
        <begin position="185"/>
        <end position="222"/>
    </location>
</feature>
<evidence type="ECO:0000256" key="1">
    <source>
        <dbReference type="ARBA" id="ARBA00007317"/>
    </source>
</evidence>
<comment type="similarity">
    <text evidence="1 5">Belongs to the 2-oxoacid dehydrogenase family.</text>
</comment>
<comment type="catalytic activity">
    <reaction evidence="5">
        <text>N(6)-[(R)-dihydrolipoyl]-L-lysyl-[protein] + acetyl-CoA = N(6)-[(R)-S(8)-acetyldihydrolipoyl]-L-lysyl-[protein] + CoA</text>
        <dbReference type="Rhea" id="RHEA:17017"/>
        <dbReference type="Rhea" id="RHEA-COMP:10475"/>
        <dbReference type="Rhea" id="RHEA-COMP:10478"/>
        <dbReference type="ChEBI" id="CHEBI:57287"/>
        <dbReference type="ChEBI" id="CHEBI:57288"/>
        <dbReference type="ChEBI" id="CHEBI:83100"/>
        <dbReference type="ChEBI" id="CHEBI:83111"/>
        <dbReference type="EC" id="2.3.1.12"/>
    </reaction>
</comment>
<comment type="cofactor">
    <cofactor evidence="5">
        <name>(R)-lipoate</name>
        <dbReference type="ChEBI" id="CHEBI:83088"/>
    </cofactor>
    <text evidence="5">Binds 1 lipoyl cofactor covalently.</text>
</comment>
<reference evidence="8" key="3">
    <citation type="submission" date="2015-02" db="UniProtKB">
        <authorList>
            <consortium name="EnsemblProtists"/>
        </authorList>
    </citation>
    <scope>IDENTIFICATION</scope>
    <source>
        <strain evidence="8">DAOM BR144</strain>
    </source>
</reference>
<evidence type="ECO:0000313" key="9">
    <source>
        <dbReference type="Proteomes" id="UP000019132"/>
    </source>
</evidence>
<dbReference type="NCBIfam" id="TIGR01349">
    <property type="entry name" value="PDHac_trf_mito"/>
    <property type="match status" value="1"/>
</dbReference>
<dbReference type="PROSITE" id="PS50968">
    <property type="entry name" value="BIOTINYL_LIPOYL"/>
    <property type="match status" value="1"/>
</dbReference>
<keyword evidence="3 5" id="KW-0450">Lipoyl</keyword>
<evidence type="ECO:0000259" key="6">
    <source>
        <dbReference type="PROSITE" id="PS50968"/>
    </source>
</evidence>
<feature type="domain" description="Lipoyl-binding" evidence="6">
    <location>
        <begin position="45"/>
        <end position="121"/>
    </location>
</feature>
<dbReference type="PROSITE" id="PS51826">
    <property type="entry name" value="PSBD"/>
    <property type="match status" value="1"/>
</dbReference>
<dbReference type="GO" id="GO:0004742">
    <property type="term" value="F:dihydrolipoyllysine-residue acetyltransferase activity"/>
    <property type="evidence" value="ECO:0007669"/>
    <property type="project" value="UniProtKB-UniRule"/>
</dbReference>
<dbReference type="CDD" id="cd06849">
    <property type="entry name" value="lipoyl_domain"/>
    <property type="match status" value="1"/>
</dbReference>
<dbReference type="EC" id="2.3.1.12" evidence="5"/>
<evidence type="ECO:0000256" key="3">
    <source>
        <dbReference type="ARBA" id="ARBA00022823"/>
    </source>
</evidence>
<dbReference type="InterPro" id="IPR036625">
    <property type="entry name" value="E3-bd_dom_sf"/>
</dbReference>
<evidence type="ECO:0000256" key="5">
    <source>
        <dbReference type="RuleBase" id="RU361137"/>
    </source>
</evidence>
<dbReference type="InParanoid" id="K3W988"/>
<protein>
    <recommendedName>
        <fullName evidence="5">Acetyltransferase component of pyruvate dehydrogenase complex</fullName>
        <ecNumber evidence="5">2.3.1.12</ecNumber>
    </recommendedName>
</protein>
<dbReference type="STRING" id="431595.K3W988"/>
<dbReference type="AlphaFoldDB" id="K3W988"/>
<evidence type="ECO:0000313" key="8">
    <source>
        <dbReference type="EnsemblProtists" id="PYU1_T001529"/>
    </source>
</evidence>
<dbReference type="Proteomes" id="UP000019132">
    <property type="component" value="Unassembled WGS sequence"/>
</dbReference>
<comment type="function">
    <text evidence="5">The pyruvate dehydrogenase complex catalyzes the overall conversion of pyruvate to acetyl-CoA and CO(2).</text>
</comment>
<dbReference type="InterPro" id="IPR004167">
    <property type="entry name" value="PSBD"/>
</dbReference>
<sequence>MRVLRQTRNVWQRVAVFDVRSGGLDAQLRRNGFTAVRTFASLPDHEVVGLPALSPTMEAGNIAKWHKNEGELVAAGDIICEVETDKAVVDYEATDDFYLAKILKQAGSGEIKVGEPIFVTVAEADDVPAFKDFAAGAAALPASEPAPAATPSTPAAPSAAPVAKPLTPAAVADAAPARASSDRVFASPLAKKIARESGAVLSVINGTGPHGRVVKADVEEALARGQATQTAAPATEFAATSAAAPAPAAASPVATHDYVDYPISPEAQALAQQLTQQKLDVPHYHLTADLTLDKLLAARARLNAGRAEDEQLSVNDFIVRAASLAMRKIPEVNSTWKGSFIRQYNDTNINLIVSTANGGSVAPVISNVNRIGLSDINKSVRELVAKANDGSLSSSELANGTFTISNVGMYDVKSLAGIVRPDQACLLGLGTIEKKVVPNDDPEATQIYKYAQVMSATLACDHRVIDGAVGAQWLAVFKELVEDPLKMIL</sequence>
<dbReference type="GO" id="GO:0005739">
    <property type="term" value="C:mitochondrion"/>
    <property type="evidence" value="ECO:0007669"/>
    <property type="project" value="UniProtKB-SubCell"/>
</dbReference>
<evidence type="ECO:0000256" key="4">
    <source>
        <dbReference type="ARBA" id="ARBA00023315"/>
    </source>
</evidence>
<dbReference type="InterPro" id="IPR006257">
    <property type="entry name" value="LAT1"/>
</dbReference>
<proteinExistence type="inferred from homology"/>
<dbReference type="GO" id="GO:0006086">
    <property type="term" value="P:pyruvate decarboxylation to acetyl-CoA"/>
    <property type="evidence" value="ECO:0007669"/>
    <property type="project" value="InterPro"/>
</dbReference>
<dbReference type="InterPro" id="IPR045257">
    <property type="entry name" value="E2/Pdx1"/>
</dbReference>
<keyword evidence="4 5" id="KW-0012">Acyltransferase</keyword>
<evidence type="ECO:0000256" key="2">
    <source>
        <dbReference type="ARBA" id="ARBA00022679"/>
    </source>
</evidence>
<dbReference type="PANTHER" id="PTHR23151">
    <property type="entry name" value="DIHYDROLIPOAMIDE ACETYL/SUCCINYL-TRANSFERASE-RELATED"/>
    <property type="match status" value="1"/>
</dbReference>
<dbReference type="PANTHER" id="PTHR23151:SF90">
    <property type="entry name" value="DIHYDROLIPOYLLYSINE-RESIDUE ACETYLTRANSFERASE COMPONENT OF PYRUVATE DEHYDROGENASE COMPLEX, MITOCHONDRIAL-RELATED"/>
    <property type="match status" value="1"/>
</dbReference>
<evidence type="ECO:0000259" key="7">
    <source>
        <dbReference type="PROSITE" id="PS51826"/>
    </source>
</evidence>
<keyword evidence="9" id="KW-1185">Reference proteome</keyword>
<dbReference type="VEuPathDB" id="FungiDB:PYU1_G001529"/>
<dbReference type="eggNOG" id="KOG0557">
    <property type="taxonomic scope" value="Eukaryota"/>
</dbReference>
<dbReference type="Gene3D" id="3.30.559.10">
    <property type="entry name" value="Chloramphenicol acetyltransferase-like domain"/>
    <property type="match status" value="1"/>
</dbReference>
<keyword evidence="2 5" id="KW-0808">Transferase</keyword>
<dbReference type="SUPFAM" id="SSF51230">
    <property type="entry name" value="Single hybrid motif"/>
    <property type="match status" value="1"/>
</dbReference>
<name>K3W988_GLOUD</name>
<reference evidence="9" key="1">
    <citation type="journal article" date="2010" name="Genome Biol.">
        <title>Genome sequence of the necrotrophic plant pathogen Pythium ultimum reveals original pathogenicity mechanisms and effector repertoire.</title>
        <authorList>
            <person name="Levesque C.A."/>
            <person name="Brouwer H."/>
            <person name="Cano L."/>
            <person name="Hamilton J.P."/>
            <person name="Holt C."/>
            <person name="Huitema E."/>
            <person name="Raffaele S."/>
            <person name="Robideau G.P."/>
            <person name="Thines M."/>
            <person name="Win J."/>
            <person name="Zerillo M.M."/>
            <person name="Beakes G.W."/>
            <person name="Boore J.L."/>
            <person name="Busam D."/>
            <person name="Dumas B."/>
            <person name="Ferriera S."/>
            <person name="Fuerstenberg S.I."/>
            <person name="Gachon C.M."/>
            <person name="Gaulin E."/>
            <person name="Govers F."/>
            <person name="Grenville-Briggs L."/>
            <person name="Horner N."/>
            <person name="Hostetler J."/>
            <person name="Jiang R.H."/>
            <person name="Johnson J."/>
            <person name="Krajaejun T."/>
            <person name="Lin H."/>
            <person name="Meijer H.J."/>
            <person name="Moore B."/>
            <person name="Morris P."/>
            <person name="Phuntmart V."/>
            <person name="Puiu D."/>
            <person name="Shetty J."/>
            <person name="Stajich J.E."/>
            <person name="Tripathy S."/>
            <person name="Wawra S."/>
            <person name="van West P."/>
            <person name="Whitty B.R."/>
            <person name="Coutinho P.M."/>
            <person name="Henrissat B."/>
            <person name="Martin F."/>
            <person name="Thomas P.D."/>
            <person name="Tyler B.M."/>
            <person name="De Vries R.P."/>
            <person name="Kamoun S."/>
            <person name="Yandell M."/>
            <person name="Tisserat N."/>
            <person name="Buell C.R."/>
        </authorList>
    </citation>
    <scope>NUCLEOTIDE SEQUENCE</scope>
    <source>
        <strain evidence="9">DAOM:BR144</strain>
    </source>
</reference>
<dbReference type="GO" id="GO:0045254">
    <property type="term" value="C:pyruvate dehydrogenase complex"/>
    <property type="evidence" value="ECO:0007669"/>
    <property type="project" value="UniProtKB-UniRule"/>
</dbReference>
<dbReference type="Pfam" id="PF00364">
    <property type="entry name" value="Biotin_lipoyl"/>
    <property type="match status" value="1"/>
</dbReference>
<dbReference type="EnsemblProtists" id="PYU1_T001529">
    <property type="protein sequence ID" value="PYU1_T001529"/>
    <property type="gene ID" value="PYU1_G001529"/>
</dbReference>
<dbReference type="Gene3D" id="2.40.50.100">
    <property type="match status" value="1"/>
</dbReference>
<dbReference type="InterPro" id="IPR011053">
    <property type="entry name" value="Single_hybrid_motif"/>
</dbReference>
<dbReference type="Gene3D" id="4.10.320.10">
    <property type="entry name" value="E3-binding domain"/>
    <property type="match status" value="1"/>
</dbReference>
<dbReference type="InterPro" id="IPR023213">
    <property type="entry name" value="CAT-like_dom_sf"/>
</dbReference>
<dbReference type="Pfam" id="PF00198">
    <property type="entry name" value="2-oxoacid_dh"/>
    <property type="match status" value="1"/>
</dbReference>